<protein>
    <recommendedName>
        <fullName evidence="4">DUF4840 domain-containing protein</fullName>
    </recommendedName>
</protein>
<comment type="caution">
    <text evidence="2">The sequence shown here is derived from an EMBL/GenBank/DDBJ whole genome shotgun (WGS) entry which is preliminary data.</text>
</comment>
<gene>
    <name evidence="2" type="ORF">O6P32_03520</name>
</gene>
<evidence type="ECO:0000256" key="1">
    <source>
        <dbReference type="SAM" id="SignalP"/>
    </source>
</evidence>
<organism evidence="2 3">
    <name type="scientific">Phocaeicola acetigenes</name>
    <dbReference type="NCBI Taxonomy" id="3016083"/>
    <lineage>
        <taxon>Bacteria</taxon>
        <taxon>Pseudomonadati</taxon>
        <taxon>Bacteroidota</taxon>
        <taxon>Bacteroidia</taxon>
        <taxon>Bacteroidales</taxon>
        <taxon>Bacteroidaceae</taxon>
        <taxon>Phocaeicola</taxon>
    </lineage>
</organism>
<accession>A0ABT4PFF9</accession>
<feature type="chain" id="PRO_5046704167" description="DUF4840 domain-containing protein" evidence="1">
    <location>
        <begin position="22"/>
        <end position="182"/>
    </location>
</feature>
<name>A0ABT4PFF9_9BACT</name>
<sequence length="182" mass="20883">MKKFILSSVVLLLFITINSCDKNNGDVVYHNYLFYIELVDENGAPLISNPDDLNSITDKMELKWVNPESSKYVEFDALTLECIPEKEGHGYLSLSGLDVIGVGENFKNTFSFDLICKDLFPEPLHIKTMWNTSQTIFNGKYPLDKIYINDVDTEIFYIEDGTMTVPEYQIIYTPTIKIKVNK</sequence>
<dbReference type="RefSeq" id="WP_269876834.1">
    <property type="nucleotide sequence ID" value="NZ_JAPZVM010000002.1"/>
</dbReference>
<evidence type="ECO:0008006" key="4">
    <source>
        <dbReference type="Google" id="ProtNLM"/>
    </source>
</evidence>
<dbReference type="Proteomes" id="UP001141933">
    <property type="component" value="Unassembled WGS sequence"/>
</dbReference>
<reference evidence="2" key="1">
    <citation type="submission" date="2022-12" db="EMBL/GenBank/DDBJ databases">
        <title>Phocaeicola acetigenes sp. nov., isolated feces from a healthy human.</title>
        <authorList>
            <person name="Do H."/>
            <person name="Ha Y.B."/>
            <person name="Kim J.-S."/>
            <person name="Suh M.K."/>
            <person name="Kim H.S."/>
            <person name="Lee J.-S."/>
        </authorList>
    </citation>
    <scope>NUCLEOTIDE SEQUENCE</scope>
    <source>
        <strain evidence="2">KGMB11183</strain>
    </source>
</reference>
<dbReference type="EMBL" id="JAPZVM010000002">
    <property type="protein sequence ID" value="MCZ8371774.1"/>
    <property type="molecule type" value="Genomic_DNA"/>
</dbReference>
<keyword evidence="1" id="KW-0732">Signal</keyword>
<keyword evidence="3" id="KW-1185">Reference proteome</keyword>
<proteinExistence type="predicted"/>
<evidence type="ECO:0000313" key="2">
    <source>
        <dbReference type="EMBL" id="MCZ8371774.1"/>
    </source>
</evidence>
<feature type="signal peptide" evidence="1">
    <location>
        <begin position="1"/>
        <end position="21"/>
    </location>
</feature>
<evidence type="ECO:0000313" key="3">
    <source>
        <dbReference type="Proteomes" id="UP001141933"/>
    </source>
</evidence>